<evidence type="ECO:0000256" key="3">
    <source>
        <dbReference type="ARBA" id="ARBA00022801"/>
    </source>
</evidence>
<evidence type="ECO:0000256" key="5">
    <source>
        <dbReference type="ARBA" id="ARBA00022946"/>
    </source>
</evidence>
<proteinExistence type="inferred from homology"/>
<dbReference type="Proteomes" id="UP000823990">
    <property type="component" value="Unassembled WGS sequence"/>
</dbReference>
<keyword evidence="2" id="KW-0444">Lipid biosynthesis</keyword>
<dbReference type="Pfam" id="PF20791">
    <property type="entry name" value="Acyl-ACP_TE_C"/>
    <property type="match status" value="1"/>
</dbReference>
<comment type="similarity">
    <text evidence="1">Belongs to the acyl-ACP thioesterase family.</text>
</comment>
<evidence type="ECO:0000256" key="4">
    <source>
        <dbReference type="ARBA" id="ARBA00022832"/>
    </source>
</evidence>
<dbReference type="SUPFAM" id="SSF54637">
    <property type="entry name" value="Thioesterase/thiol ester dehydrase-isomerase"/>
    <property type="match status" value="2"/>
</dbReference>
<evidence type="ECO:0000256" key="7">
    <source>
        <dbReference type="ARBA" id="ARBA00023160"/>
    </source>
</evidence>
<dbReference type="EMBL" id="DXHS01000070">
    <property type="protein sequence ID" value="HIW02558.1"/>
    <property type="molecule type" value="Genomic_DNA"/>
</dbReference>
<organism evidence="10 11">
    <name type="scientific">Candidatus Protoclostridium stercorigallinarum</name>
    <dbReference type="NCBI Taxonomy" id="2838741"/>
    <lineage>
        <taxon>Bacteria</taxon>
        <taxon>Bacillati</taxon>
        <taxon>Bacillota</taxon>
        <taxon>Clostridia</taxon>
        <taxon>Candidatus Protoclostridium</taxon>
    </lineage>
</organism>
<evidence type="ECO:0000256" key="6">
    <source>
        <dbReference type="ARBA" id="ARBA00023098"/>
    </source>
</evidence>
<dbReference type="Gene3D" id="3.10.129.10">
    <property type="entry name" value="Hotdog Thioesterase"/>
    <property type="match status" value="2"/>
</dbReference>
<reference evidence="10" key="2">
    <citation type="submission" date="2021-04" db="EMBL/GenBank/DDBJ databases">
        <authorList>
            <person name="Gilroy R."/>
        </authorList>
    </citation>
    <scope>NUCLEOTIDE SEQUENCE</scope>
    <source>
        <strain evidence="10">12435</strain>
    </source>
</reference>
<dbReference type="AlphaFoldDB" id="A0A9D1Q093"/>
<evidence type="ECO:0000256" key="1">
    <source>
        <dbReference type="ARBA" id="ARBA00006500"/>
    </source>
</evidence>
<gene>
    <name evidence="10" type="ORF">H9892_04385</name>
</gene>
<feature type="domain" description="Acyl-ACP thioesterase N-terminal hotdog" evidence="8">
    <location>
        <begin position="10"/>
        <end position="128"/>
    </location>
</feature>
<evidence type="ECO:0000259" key="8">
    <source>
        <dbReference type="Pfam" id="PF01643"/>
    </source>
</evidence>
<keyword evidence="4" id="KW-0276">Fatty acid metabolism</keyword>
<evidence type="ECO:0000259" key="9">
    <source>
        <dbReference type="Pfam" id="PF20791"/>
    </source>
</evidence>
<keyword evidence="7" id="KW-0275">Fatty acid biosynthesis</keyword>
<evidence type="ECO:0000313" key="11">
    <source>
        <dbReference type="Proteomes" id="UP000823990"/>
    </source>
</evidence>
<keyword evidence="6" id="KW-0443">Lipid metabolism</keyword>
<dbReference type="InterPro" id="IPR045023">
    <property type="entry name" value="FATA/B"/>
</dbReference>
<evidence type="ECO:0008006" key="12">
    <source>
        <dbReference type="Google" id="ProtNLM"/>
    </source>
</evidence>
<dbReference type="InterPro" id="IPR049427">
    <property type="entry name" value="Acyl-ACP_TE_C"/>
</dbReference>
<sequence length="249" mass="28572">MNDIPDKILAKKFEISSDRVDFKERYDLRHLMNDFHDIAGKQATLYGIDSDIIGEKYNAMWIVTRVRIEFYGSMPRWKDVVSAETYPLLPGIVRMEREAVFRRAGGEPFAMLGSEWCVLDKTTGKPKRPVQVGYPADIPHASRAVMSEYTPMRFAADESDYVFSHVARVSDLDLNRHFNNVAYITLGLDAFSSKELSADLVRYEIAFKAQCYEGEELRVYRRPSGDGGWYVYCCKTDGTRVFDSLVKLK</sequence>
<reference evidence="10" key="1">
    <citation type="journal article" date="2021" name="PeerJ">
        <title>Extensive microbial diversity within the chicken gut microbiome revealed by metagenomics and culture.</title>
        <authorList>
            <person name="Gilroy R."/>
            <person name="Ravi A."/>
            <person name="Getino M."/>
            <person name="Pursley I."/>
            <person name="Horton D.L."/>
            <person name="Alikhan N.F."/>
            <person name="Baker D."/>
            <person name="Gharbi K."/>
            <person name="Hall N."/>
            <person name="Watson M."/>
            <person name="Adriaenssens E.M."/>
            <person name="Foster-Nyarko E."/>
            <person name="Jarju S."/>
            <person name="Secka A."/>
            <person name="Antonio M."/>
            <person name="Oren A."/>
            <person name="Chaudhuri R.R."/>
            <person name="La Ragione R."/>
            <person name="Hildebrand F."/>
            <person name="Pallen M.J."/>
        </authorList>
    </citation>
    <scope>NUCLEOTIDE SEQUENCE</scope>
    <source>
        <strain evidence="10">12435</strain>
    </source>
</reference>
<keyword evidence="3" id="KW-0378">Hydrolase</keyword>
<dbReference type="InterPro" id="IPR029069">
    <property type="entry name" value="HotDog_dom_sf"/>
</dbReference>
<dbReference type="PANTHER" id="PTHR31727:SF6">
    <property type="entry name" value="OLEOYL-ACYL CARRIER PROTEIN THIOESTERASE 1, CHLOROPLASTIC"/>
    <property type="match status" value="1"/>
</dbReference>
<dbReference type="GO" id="GO:0016297">
    <property type="term" value="F:fatty acyl-[ACP] hydrolase activity"/>
    <property type="evidence" value="ECO:0007669"/>
    <property type="project" value="InterPro"/>
</dbReference>
<keyword evidence="5" id="KW-0809">Transit peptide</keyword>
<evidence type="ECO:0000256" key="2">
    <source>
        <dbReference type="ARBA" id="ARBA00022516"/>
    </source>
</evidence>
<evidence type="ECO:0000313" key="10">
    <source>
        <dbReference type="EMBL" id="HIW02558.1"/>
    </source>
</evidence>
<feature type="domain" description="Acyl-ACP thioesterase-like C-terminal" evidence="9">
    <location>
        <begin position="166"/>
        <end position="220"/>
    </location>
</feature>
<dbReference type="GO" id="GO:0000036">
    <property type="term" value="F:acyl carrier activity"/>
    <property type="evidence" value="ECO:0007669"/>
    <property type="project" value="TreeGrafter"/>
</dbReference>
<comment type="caution">
    <text evidence="10">The sequence shown here is derived from an EMBL/GenBank/DDBJ whole genome shotgun (WGS) entry which is preliminary data.</text>
</comment>
<dbReference type="Pfam" id="PF01643">
    <property type="entry name" value="Acyl-ACP_TE"/>
    <property type="match status" value="1"/>
</dbReference>
<dbReference type="PANTHER" id="PTHR31727">
    <property type="entry name" value="OLEOYL-ACYL CARRIER PROTEIN THIOESTERASE 1, CHLOROPLASTIC"/>
    <property type="match status" value="1"/>
</dbReference>
<protein>
    <recommendedName>
        <fullName evidence="12">Acyl-ACP thioesterase</fullName>
    </recommendedName>
</protein>
<accession>A0A9D1Q093</accession>
<dbReference type="InterPro" id="IPR002864">
    <property type="entry name" value="Acyl-ACP_thioesterase_NHD"/>
</dbReference>
<name>A0A9D1Q093_9FIRM</name>